<comment type="caution">
    <text evidence="4">The sequence shown here is derived from an EMBL/GenBank/DDBJ whole genome shotgun (WGS) entry which is preliminary data.</text>
</comment>
<dbReference type="PANTHER" id="PTHR10204:SF34">
    <property type="entry name" value="NAD(P)H DEHYDROGENASE [QUINONE] 1 ISOFORM 1"/>
    <property type="match status" value="1"/>
</dbReference>
<dbReference type="InterPro" id="IPR051545">
    <property type="entry name" value="NAD(P)H_dehydrogenase_qn"/>
</dbReference>
<evidence type="ECO:0000313" key="4">
    <source>
        <dbReference type="EMBL" id="GGB96191.1"/>
    </source>
</evidence>
<evidence type="ECO:0000259" key="3">
    <source>
        <dbReference type="Pfam" id="PF02525"/>
    </source>
</evidence>
<name>A0ABQ1KH64_9GAMM</name>
<accession>A0ABQ1KH64</accession>
<reference evidence="5" key="1">
    <citation type="journal article" date="2019" name="Int. J. Syst. Evol. Microbiol.">
        <title>The Global Catalogue of Microorganisms (GCM) 10K type strain sequencing project: providing services to taxonomists for standard genome sequencing and annotation.</title>
        <authorList>
            <consortium name="The Broad Institute Genomics Platform"/>
            <consortium name="The Broad Institute Genome Sequencing Center for Infectious Disease"/>
            <person name="Wu L."/>
            <person name="Ma J."/>
        </authorList>
    </citation>
    <scope>NUCLEOTIDE SEQUENCE [LARGE SCALE GENOMIC DNA]</scope>
    <source>
        <strain evidence="5">CGMCC 1.15341</strain>
    </source>
</reference>
<comment type="similarity">
    <text evidence="1">Belongs to the NAD(P)H dehydrogenase (quinone) family.</text>
</comment>
<sequence length="188" mass="22010">MKRILIINANPKSASLGKVMAERYANRAREKHQIELINIGDMQFNLNLEEGYDKTTELEDDLQDFQQKLKWSQHIVIITPVWWGGMPAKLKGVFDRVLLPGYAFKYHEGKSIPEKLLTGRTSELIITLDTPTIWYRWIQGNPIYHQLKRTIFDFIGIKNKATHYFGPVISADEKQRERWLNRVEKLAN</sequence>
<proteinExistence type="inferred from homology"/>
<protein>
    <submittedName>
        <fullName evidence="4">NAD(P)H dehydrogenase (Quinone)</fullName>
    </submittedName>
</protein>
<dbReference type="Proteomes" id="UP000629025">
    <property type="component" value="Unassembled WGS sequence"/>
</dbReference>
<organism evidence="4 5">
    <name type="scientific">Marinobacterium zhoushanense</name>
    <dbReference type="NCBI Taxonomy" id="1679163"/>
    <lineage>
        <taxon>Bacteria</taxon>
        <taxon>Pseudomonadati</taxon>
        <taxon>Pseudomonadota</taxon>
        <taxon>Gammaproteobacteria</taxon>
        <taxon>Oceanospirillales</taxon>
        <taxon>Oceanospirillaceae</taxon>
        <taxon>Marinobacterium</taxon>
    </lineage>
</organism>
<evidence type="ECO:0000313" key="5">
    <source>
        <dbReference type="Proteomes" id="UP000629025"/>
    </source>
</evidence>
<dbReference type="SUPFAM" id="SSF52218">
    <property type="entry name" value="Flavoproteins"/>
    <property type="match status" value="1"/>
</dbReference>
<dbReference type="InterPro" id="IPR029039">
    <property type="entry name" value="Flavoprotein-like_sf"/>
</dbReference>
<feature type="domain" description="Flavodoxin-like fold" evidence="3">
    <location>
        <begin position="2"/>
        <end position="185"/>
    </location>
</feature>
<dbReference type="RefSeq" id="WP_188748362.1">
    <property type="nucleotide sequence ID" value="NZ_BMIJ01000004.1"/>
</dbReference>
<dbReference type="InterPro" id="IPR003680">
    <property type="entry name" value="Flavodoxin_fold"/>
</dbReference>
<gene>
    <name evidence="4" type="ORF">GCM10011352_22870</name>
</gene>
<dbReference type="PANTHER" id="PTHR10204">
    <property type="entry name" value="NAD P H OXIDOREDUCTASE-RELATED"/>
    <property type="match status" value="1"/>
</dbReference>
<evidence type="ECO:0000256" key="2">
    <source>
        <dbReference type="ARBA" id="ARBA00023002"/>
    </source>
</evidence>
<keyword evidence="5" id="KW-1185">Reference proteome</keyword>
<dbReference type="EMBL" id="BMIJ01000004">
    <property type="protein sequence ID" value="GGB96191.1"/>
    <property type="molecule type" value="Genomic_DNA"/>
</dbReference>
<evidence type="ECO:0000256" key="1">
    <source>
        <dbReference type="ARBA" id="ARBA00006252"/>
    </source>
</evidence>
<dbReference type="Gene3D" id="3.40.50.360">
    <property type="match status" value="1"/>
</dbReference>
<keyword evidence="2" id="KW-0560">Oxidoreductase</keyword>
<dbReference type="Pfam" id="PF02525">
    <property type="entry name" value="Flavodoxin_2"/>
    <property type="match status" value="1"/>
</dbReference>